<protein>
    <submittedName>
        <fullName evidence="4">Aspartate ammonia-lyase</fullName>
        <ecNumber evidence="4">4.3.1.1</ecNumber>
    </submittedName>
</protein>
<dbReference type="Gene3D" id="1.10.40.30">
    <property type="entry name" value="Fumarase/aspartase (C-terminal domain)"/>
    <property type="match status" value="1"/>
</dbReference>
<dbReference type="EC" id="4.3.1.1" evidence="4"/>
<dbReference type="InterPro" id="IPR008948">
    <property type="entry name" value="L-Aspartase-like"/>
</dbReference>
<evidence type="ECO:0000256" key="1">
    <source>
        <dbReference type="ARBA" id="ARBA00023239"/>
    </source>
</evidence>
<sequence length="466" mass="49032">MRQEHDFIGIKTIPPDAYWGVHSARAVENFPITGHSVAHMPELIRALAFVKKAAAQANLQLGAIDSTQAGAISRACDDLIAGRLHEQFVVDVIQGGAGTSTNMNVNEVIANRALEHLGLPKGRYDVIHPNDHVNASQSTNDAYPTAVKLATYAGIQKLLTALAALRGAFDAKAREFASILKIGRTQLQDAVPMTLGQEFAAFAAMIADDEKRLRESAYLMTEVNMGGTAIGTGINAPVGYADAVVRALAQISGVPVVKAGDLIAATGDTGAFADISGILKRIAVKLSKISNDLRLLSSGPQAGVADIRLPARQAGSSIMPGKVNPVIPEVMNQVCFEVIGNDAAITMAVEAGQLQLNAFEPLMAWALHKSLNHLCNACTTLQHNCVEGIAANTDLLDTRIAESVTLVTALNPLIGYEKAARIAKTAIASGKRIAVVAEELGIMSEGDMEKLLVADKLTRAGALTAA</sequence>
<organism evidence="4 5">
    <name type="scientific">Comamonas terrae</name>
    <dbReference type="NCBI Taxonomy" id="673548"/>
    <lineage>
        <taxon>Bacteria</taxon>
        <taxon>Pseudomonadati</taxon>
        <taxon>Pseudomonadota</taxon>
        <taxon>Betaproteobacteria</taxon>
        <taxon>Burkholderiales</taxon>
        <taxon>Comamonadaceae</taxon>
        <taxon>Comamonas</taxon>
    </lineage>
</organism>
<dbReference type="SUPFAM" id="SSF48557">
    <property type="entry name" value="L-aspartase-like"/>
    <property type="match status" value="1"/>
</dbReference>
<keyword evidence="1 4" id="KW-0456">Lyase</keyword>
<dbReference type="Proteomes" id="UP001597463">
    <property type="component" value="Unassembled WGS sequence"/>
</dbReference>
<keyword evidence="5" id="KW-1185">Reference proteome</keyword>
<dbReference type="PRINTS" id="PR00149">
    <property type="entry name" value="FUMRATELYASE"/>
</dbReference>
<dbReference type="PANTHER" id="PTHR42696:SF2">
    <property type="entry name" value="ASPARTATE AMMONIA-LYASE"/>
    <property type="match status" value="1"/>
</dbReference>
<dbReference type="Pfam" id="PF00206">
    <property type="entry name" value="Lyase_1"/>
    <property type="match status" value="1"/>
</dbReference>
<comment type="caution">
    <text evidence="4">The sequence shown here is derived from an EMBL/GenBank/DDBJ whole genome shotgun (WGS) entry which is preliminary data.</text>
</comment>
<dbReference type="Pfam" id="PF10415">
    <property type="entry name" value="FumaraseC_C"/>
    <property type="match status" value="1"/>
</dbReference>
<dbReference type="InterPro" id="IPR020557">
    <property type="entry name" value="Fumarate_lyase_CS"/>
</dbReference>
<evidence type="ECO:0000313" key="4">
    <source>
        <dbReference type="EMBL" id="MFD2753770.1"/>
    </source>
</evidence>
<dbReference type="Gene3D" id="1.10.275.10">
    <property type="entry name" value="Fumarase/aspartase (N-terminal domain)"/>
    <property type="match status" value="1"/>
</dbReference>
<feature type="domain" description="Fumarase C C-terminal" evidence="3">
    <location>
        <begin position="406"/>
        <end position="459"/>
    </location>
</feature>
<dbReference type="NCBIfam" id="NF008909">
    <property type="entry name" value="PRK12273.1"/>
    <property type="match status" value="1"/>
</dbReference>
<dbReference type="InterPro" id="IPR022761">
    <property type="entry name" value="Fumarate_lyase_N"/>
</dbReference>
<dbReference type="InterPro" id="IPR018951">
    <property type="entry name" value="Fumarase_C_C"/>
</dbReference>
<dbReference type="PANTHER" id="PTHR42696">
    <property type="entry name" value="ASPARTATE AMMONIA-LYASE"/>
    <property type="match status" value="1"/>
</dbReference>
<dbReference type="EMBL" id="JBHUMV010000002">
    <property type="protein sequence ID" value="MFD2753770.1"/>
    <property type="molecule type" value="Genomic_DNA"/>
</dbReference>
<gene>
    <name evidence="4" type="ORF">ACFSW6_06695</name>
</gene>
<reference evidence="5" key="1">
    <citation type="journal article" date="2019" name="Int. J. Syst. Evol. Microbiol.">
        <title>The Global Catalogue of Microorganisms (GCM) 10K type strain sequencing project: providing services to taxonomists for standard genome sequencing and annotation.</title>
        <authorList>
            <consortium name="The Broad Institute Genomics Platform"/>
            <consortium name="The Broad Institute Genome Sequencing Center for Infectious Disease"/>
            <person name="Wu L."/>
            <person name="Ma J."/>
        </authorList>
    </citation>
    <scope>NUCLEOTIDE SEQUENCE [LARGE SCALE GENOMIC DNA]</scope>
    <source>
        <strain evidence="5">TISTR 1906</strain>
    </source>
</reference>
<name>A0ABW5UKP0_9BURK</name>
<dbReference type="PRINTS" id="PR00145">
    <property type="entry name" value="ARGSUCLYASE"/>
</dbReference>
<dbReference type="InterPro" id="IPR000362">
    <property type="entry name" value="Fumarate_lyase_fam"/>
</dbReference>
<evidence type="ECO:0000259" key="3">
    <source>
        <dbReference type="Pfam" id="PF10415"/>
    </source>
</evidence>
<feature type="domain" description="Fumarate lyase N-terminal" evidence="2">
    <location>
        <begin position="12"/>
        <end position="340"/>
    </location>
</feature>
<dbReference type="PROSITE" id="PS00163">
    <property type="entry name" value="FUMARATE_LYASES"/>
    <property type="match status" value="1"/>
</dbReference>
<dbReference type="InterPro" id="IPR024083">
    <property type="entry name" value="Fumarase/histidase_N"/>
</dbReference>
<proteinExistence type="predicted"/>
<evidence type="ECO:0000259" key="2">
    <source>
        <dbReference type="Pfam" id="PF00206"/>
    </source>
</evidence>
<accession>A0ABW5UKP0</accession>
<dbReference type="GO" id="GO:0008797">
    <property type="term" value="F:aspartate ammonia-lyase activity"/>
    <property type="evidence" value="ECO:0007669"/>
    <property type="project" value="UniProtKB-EC"/>
</dbReference>
<dbReference type="InterPro" id="IPR051546">
    <property type="entry name" value="Aspartate_Ammonia-Lyase"/>
</dbReference>
<dbReference type="Gene3D" id="1.20.200.10">
    <property type="entry name" value="Fumarase/aspartase (Central domain)"/>
    <property type="match status" value="1"/>
</dbReference>
<dbReference type="RefSeq" id="WP_066481001.1">
    <property type="nucleotide sequence ID" value="NZ_BCNT01000014.1"/>
</dbReference>
<evidence type="ECO:0000313" key="5">
    <source>
        <dbReference type="Proteomes" id="UP001597463"/>
    </source>
</evidence>
<dbReference type="CDD" id="cd01357">
    <property type="entry name" value="Aspartase"/>
    <property type="match status" value="1"/>
</dbReference>